<dbReference type="InterPro" id="IPR036412">
    <property type="entry name" value="HAD-like_sf"/>
</dbReference>
<keyword evidence="5" id="KW-0378">Hydrolase</keyword>
<dbReference type="AlphaFoldDB" id="A0A7H9DZ61"/>
<evidence type="ECO:0000256" key="2">
    <source>
        <dbReference type="ARBA" id="ARBA00004818"/>
    </source>
</evidence>
<dbReference type="InterPro" id="IPR041492">
    <property type="entry name" value="HAD_2"/>
</dbReference>
<reference evidence="5 6" key="1">
    <citation type="submission" date="2019-12" db="EMBL/GenBank/DDBJ databases">
        <title>A sheep strain of Anaplasma phagocytophilum contains multiple genomes.</title>
        <authorList>
            <person name="Barbet A.F."/>
            <person name="Crosby F.L."/>
            <person name="Eskeland S."/>
            <person name="Stuen S."/>
            <person name="Granquist E.G."/>
            <person name="Munderloh U.G."/>
        </authorList>
    </citation>
    <scope>NUCLEOTIDE SEQUENCE [LARGE SCALE GENOMIC DNA]</scope>
    <source>
        <strain evidence="5 6">Norway Variant 1</strain>
    </source>
</reference>
<name>A0A7H9DZ61_ANAPH</name>
<evidence type="ECO:0000313" key="5">
    <source>
        <dbReference type="EMBL" id="QLL66449.1"/>
    </source>
</evidence>
<organism evidence="5 6">
    <name type="scientific">Anaplasma phagocytophilum str. Norway variant1</name>
    <dbReference type="NCBI Taxonomy" id="1392506"/>
    <lineage>
        <taxon>Bacteria</taxon>
        <taxon>Pseudomonadati</taxon>
        <taxon>Pseudomonadota</taxon>
        <taxon>Alphaproteobacteria</taxon>
        <taxon>Rickettsiales</taxon>
        <taxon>Anaplasmataceae</taxon>
        <taxon>Anaplasma</taxon>
        <taxon>phagocytophilum group</taxon>
    </lineage>
</organism>
<dbReference type="InterPro" id="IPR023214">
    <property type="entry name" value="HAD_sf"/>
</dbReference>
<protein>
    <recommendedName>
        <fullName evidence="4">phosphoglycolate phosphatase</fullName>
        <ecNumber evidence="4">3.1.3.18</ecNumber>
    </recommendedName>
</protein>
<dbReference type="EMBL" id="CP046639">
    <property type="protein sequence ID" value="QLL66449.1"/>
    <property type="molecule type" value="Genomic_DNA"/>
</dbReference>
<comment type="pathway">
    <text evidence="2">Organic acid metabolism; glycolate biosynthesis; glycolate from 2-phosphoglycolate: step 1/1.</text>
</comment>
<dbReference type="Proteomes" id="UP000510938">
    <property type="component" value="Chromosome"/>
</dbReference>
<dbReference type="InterPro" id="IPR050155">
    <property type="entry name" value="HAD-like_hydrolase_sf"/>
</dbReference>
<proteinExistence type="inferred from homology"/>
<dbReference type="NCBIfam" id="TIGR01549">
    <property type="entry name" value="HAD-SF-IA-v1"/>
    <property type="match status" value="1"/>
</dbReference>
<comment type="similarity">
    <text evidence="3">Belongs to the HAD-like hydrolase superfamily. CbbY/CbbZ/Gph/YieH family.</text>
</comment>
<evidence type="ECO:0000256" key="4">
    <source>
        <dbReference type="ARBA" id="ARBA00013078"/>
    </source>
</evidence>
<dbReference type="SFLD" id="SFLDS00003">
    <property type="entry name" value="Haloacid_Dehalogenase"/>
    <property type="match status" value="1"/>
</dbReference>
<dbReference type="SUPFAM" id="SSF56784">
    <property type="entry name" value="HAD-like"/>
    <property type="match status" value="1"/>
</dbReference>
<dbReference type="GO" id="GO:0005829">
    <property type="term" value="C:cytosol"/>
    <property type="evidence" value="ECO:0007669"/>
    <property type="project" value="TreeGrafter"/>
</dbReference>
<dbReference type="Pfam" id="PF13419">
    <property type="entry name" value="HAD_2"/>
    <property type="match status" value="1"/>
</dbReference>
<dbReference type="GO" id="GO:0008967">
    <property type="term" value="F:phosphoglycolate phosphatase activity"/>
    <property type="evidence" value="ECO:0007669"/>
    <property type="project" value="UniProtKB-EC"/>
</dbReference>
<gene>
    <name evidence="5" type="ORF">O998_00865</name>
</gene>
<evidence type="ECO:0000313" key="6">
    <source>
        <dbReference type="Proteomes" id="UP000510938"/>
    </source>
</evidence>
<evidence type="ECO:0000256" key="1">
    <source>
        <dbReference type="ARBA" id="ARBA00000830"/>
    </source>
</evidence>
<dbReference type="EC" id="3.1.3.18" evidence="4"/>
<dbReference type="InterPro" id="IPR006439">
    <property type="entry name" value="HAD-SF_hydro_IA"/>
</dbReference>
<dbReference type="Gene3D" id="1.10.150.730">
    <property type="match status" value="1"/>
</dbReference>
<dbReference type="GO" id="GO:0006281">
    <property type="term" value="P:DNA repair"/>
    <property type="evidence" value="ECO:0007669"/>
    <property type="project" value="TreeGrafter"/>
</dbReference>
<dbReference type="RefSeq" id="WP_180843718.1">
    <property type="nucleotide sequence ID" value="NZ_CP046639.1"/>
</dbReference>
<dbReference type="SFLD" id="SFLDG01129">
    <property type="entry name" value="C1.5:_HAD__Beta-PGM__Phosphata"/>
    <property type="match status" value="1"/>
</dbReference>
<dbReference type="PANTHER" id="PTHR43434">
    <property type="entry name" value="PHOSPHOGLYCOLATE PHOSPHATASE"/>
    <property type="match status" value="1"/>
</dbReference>
<dbReference type="PANTHER" id="PTHR43434:SF1">
    <property type="entry name" value="PHOSPHOGLYCOLATE PHOSPHATASE"/>
    <property type="match status" value="1"/>
</dbReference>
<comment type="catalytic activity">
    <reaction evidence="1">
        <text>2-phosphoglycolate + H2O = glycolate + phosphate</text>
        <dbReference type="Rhea" id="RHEA:14369"/>
        <dbReference type="ChEBI" id="CHEBI:15377"/>
        <dbReference type="ChEBI" id="CHEBI:29805"/>
        <dbReference type="ChEBI" id="CHEBI:43474"/>
        <dbReference type="ChEBI" id="CHEBI:58033"/>
        <dbReference type="EC" id="3.1.3.18"/>
    </reaction>
</comment>
<evidence type="ECO:0000256" key="3">
    <source>
        <dbReference type="ARBA" id="ARBA00006171"/>
    </source>
</evidence>
<accession>A0A7H9DZ61</accession>
<sequence>MQPPVAVMFDWCNTIVKTDKLDFAILSRVLTSMNLPHIDLSDIPSNKVELYLSCALGYRWKEAVNMYEKNAGMNINARSMSPNENVLELLEFLSHHKINMGIVSNKRGPNLRNEVQNLGLGKYFSVILGSGDTAENKPSPEPIFAALDIMGIAPSERVFFVGDSDSDIESAKRARCVPIAYDNTSIEGVLSFANFKDLGNFMANLLC</sequence>
<dbReference type="Gene3D" id="3.40.50.1000">
    <property type="entry name" value="HAD superfamily/HAD-like"/>
    <property type="match status" value="1"/>
</dbReference>